<organism evidence="1">
    <name type="scientific">Rhizophora mucronata</name>
    <name type="common">Asiatic mangrove</name>
    <dbReference type="NCBI Taxonomy" id="61149"/>
    <lineage>
        <taxon>Eukaryota</taxon>
        <taxon>Viridiplantae</taxon>
        <taxon>Streptophyta</taxon>
        <taxon>Embryophyta</taxon>
        <taxon>Tracheophyta</taxon>
        <taxon>Spermatophyta</taxon>
        <taxon>Magnoliopsida</taxon>
        <taxon>eudicotyledons</taxon>
        <taxon>Gunneridae</taxon>
        <taxon>Pentapetalae</taxon>
        <taxon>rosids</taxon>
        <taxon>fabids</taxon>
        <taxon>Malpighiales</taxon>
        <taxon>Rhizophoraceae</taxon>
        <taxon>Rhizophora</taxon>
    </lineage>
</organism>
<protein>
    <submittedName>
        <fullName evidence="1">Uncharacterized protein</fullName>
    </submittedName>
</protein>
<dbReference type="AlphaFoldDB" id="A0A2P2PXS9"/>
<reference evidence="1" key="1">
    <citation type="submission" date="2018-02" db="EMBL/GenBank/DDBJ databases">
        <title>Rhizophora mucronata_Transcriptome.</title>
        <authorList>
            <person name="Meera S.P."/>
            <person name="Sreeshan A."/>
            <person name="Augustine A."/>
        </authorList>
    </citation>
    <scope>NUCLEOTIDE SEQUENCE</scope>
    <source>
        <tissue evidence="1">Leaf</tissue>
    </source>
</reference>
<accession>A0A2P2PXS9</accession>
<sequence length="25" mass="2914">MLGPYMTVVCFSLKLKFKIVETMMC</sequence>
<name>A0A2P2PXS9_RHIMU</name>
<evidence type="ECO:0000313" key="1">
    <source>
        <dbReference type="EMBL" id="MBX59557.1"/>
    </source>
</evidence>
<proteinExistence type="predicted"/>
<dbReference type="EMBL" id="GGEC01079073">
    <property type="protein sequence ID" value="MBX59557.1"/>
    <property type="molecule type" value="Transcribed_RNA"/>
</dbReference>